<comment type="caution">
    <text evidence="10">The sequence shown here is derived from an EMBL/GenBank/DDBJ whole genome shotgun (WGS) entry which is preliminary data.</text>
</comment>
<evidence type="ECO:0000313" key="10">
    <source>
        <dbReference type="EMBL" id="KKL05047.1"/>
    </source>
</evidence>
<evidence type="ECO:0000256" key="8">
    <source>
        <dbReference type="SAM" id="Phobius"/>
    </source>
</evidence>
<feature type="non-terminal residue" evidence="10">
    <location>
        <position position="1"/>
    </location>
</feature>
<evidence type="ECO:0000256" key="7">
    <source>
        <dbReference type="ARBA" id="ARBA00023136"/>
    </source>
</evidence>
<evidence type="ECO:0000256" key="1">
    <source>
        <dbReference type="ARBA" id="ARBA00004429"/>
    </source>
</evidence>
<keyword evidence="2" id="KW-0813">Transport</keyword>
<name>A0A0F9ATT3_9ZZZZ</name>
<feature type="transmembrane region" description="Helical" evidence="8">
    <location>
        <begin position="160"/>
        <end position="179"/>
    </location>
</feature>
<dbReference type="EMBL" id="LAZR01044280">
    <property type="protein sequence ID" value="KKL05047.1"/>
    <property type="molecule type" value="Genomic_DNA"/>
</dbReference>
<feature type="transmembrane region" description="Helical" evidence="8">
    <location>
        <begin position="38"/>
        <end position="62"/>
    </location>
</feature>
<evidence type="ECO:0000256" key="6">
    <source>
        <dbReference type="ARBA" id="ARBA00022989"/>
    </source>
</evidence>
<dbReference type="GO" id="GO:0022857">
    <property type="term" value="F:transmembrane transporter activity"/>
    <property type="evidence" value="ECO:0007669"/>
    <property type="project" value="TreeGrafter"/>
</dbReference>
<protein>
    <recommendedName>
        <fullName evidence="9">Tripartite ATP-independent periplasmic transporters DctQ component domain-containing protein</fullName>
    </recommendedName>
</protein>
<dbReference type="GO" id="GO:0015740">
    <property type="term" value="P:C4-dicarboxylate transport"/>
    <property type="evidence" value="ECO:0007669"/>
    <property type="project" value="TreeGrafter"/>
</dbReference>
<dbReference type="GO" id="GO:0005886">
    <property type="term" value="C:plasma membrane"/>
    <property type="evidence" value="ECO:0007669"/>
    <property type="project" value="UniProtKB-SubCell"/>
</dbReference>
<keyword evidence="5 8" id="KW-0812">Transmembrane</keyword>
<accession>A0A0F9ATT3</accession>
<dbReference type="PANTHER" id="PTHR35011:SF11">
    <property type="entry name" value="TRAP TRANSPORTER SMALL PERMEASE PROTEIN"/>
    <property type="match status" value="1"/>
</dbReference>
<evidence type="ECO:0000256" key="4">
    <source>
        <dbReference type="ARBA" id="ARBA00022519"/>
    </source>
</evidence>
<keyword evidence="3" id="KW-1003">Cell membrane</keyword>
<feature type="transmembrane region" description="Helical" evidence="8">
    <location>
        <begin position="77"/>
        <end position="95"/>
    </location>
</feature>
<organism evidence="10">
    <name type="scientific">marine sediment metagenome</name>
    <dbReference type="NCBI Taxonomy" id="412755"/>
    <lineage>
        <taxon>unclassified sequences</taxon>
        <taxon>metagenomes</taxon>
        <taxon>ecological metagenomes</taxon>
    </lineage>
</organism>
<evidence type="ECO:0000256" key="5">
    <source>
        <dbReference type="ARBA" id="ARBA00022692"/>
    </source>
</evidence>
<gene>
    <name evidence="10" type="ORF">LCGC14_2609950</name>
</gene>
<dbReference type="PANTHER" id="PTHR35011">
    <property type="entry name" value="2,3-DIKETO-L-GULONATE TRAP TRANSPORTER SMALL PERMEASE PROTEIN YIAM"/>
    <property type="match status" value="1"/>
</dbReference>
<evidence type="ECO:0000259" key="9">
    <source>
        <dbReference type="Pfam" id="PF04290"/>
    </source>
</evidence>
<evidence type="ECO:0000256" key="2">
    <source>
        <dbReference type="ARBA" id="ARBA00022448"/>
    </source>
</evidence>
<keyword evidence="4" id="KW-0997">Cell inner membrane</keyword>
<reference evidence="10" key="1">
    <citation type="journal article" date="2015" name="Nature">
        <title>Complex archaea that bridge the gap between prokaryotes and eukaryotes.</title>
        <authorList>
            <person name="Spang A."/>
            <person name="Saw J.H."/>
            <person name="Jorgensen S.L."/>
            <person name="Zaremba-Niedzwiedzka K."/>
            <person name="Martijn J."/>
            <person name="Lind A.E."/>
            <person name="van Eijk R."/>
            <person name="Schleper C."/>
            <person name="Guy L."/>
            <person name="Ettema T.J."/>
        </authorList>
    </citation>
    <scope>NUCLEOTIDE SEQUENCE</scope>
</reference>
<feature type="domain" description="Tripartite ATP-independent periplasmic transporters DctQ component" evidence="9">
    <location>
        <begin position="55"/>
        <end position="176"/>
    </location>
</feature>
<dbReference type="InterPro" id="IPR055348">
    <property type="entry name" value="DctQ"/>
</dbReference>
<comment type="subcellular location">
    <subcellularLocation>
        <location evidence="1">Cell inner membrane</location>
        <topology evidence="1">Multi-pass membrane protein</topology>
    </subcellularLocation>
</comment>
<evidence type="ECO:0000256" key="3">
    <source>
        <dbReference type="ARBA" id="ARBA00022475"/>
    </source>
</evidence>
<dbReference type="AlphaFoldDB" id="A0A0F9ATT3"/>
<feature type="transmembrane region" description="Helical" evidence="8">
    <location>
        <begin position="116"/>
        <end position="140"/>
    </location>
</feature>
<sequence length="196" mass="21323">PPVAGQITRASCPASRAELRMTPQTPLIRAVQHLLDRVRAICMFIASCALAVLIASFGWLVFGRYVLNATPTWVEQLALLLVLYIAFLGAAAGVREDTHIGVTLFRDMMPVPAQKVLLIGIDFALAVFGAVMLVAGITLMRFGWDTLLPMLGIPESFRTLAITSLGALILLFAGARGVLRLLTFGTWMPEHDSKEF</sequence>
<keyword evidence="6 8" id="KW-1133">Transmembrane helix</keyword>
<dbReference type="Pfam" id="PF04290">
    <property type="entry name" value="DctQ"/>
    <property type="match status" value="1"/>
</dbReference>
<dbReference type="InterPro" id="IPR007387">
    <property type="entry name" value="TRAP_DctQ"/>
</dbReference>
<keyword evidence="7 8" id="KW-0472">Membrane</keyword>
<proteinExistence type="predicted"/>